<evidence type="ECO:0000313" key="1">
    <source>
        <dbReference type="EMBL" id="EQD78881.1"/>
    </source>
</evidence>
<keyword evidence="1" id="KW-0418">Kinase</keyword>
<organism evidence="1">
    <name type="scientific">mine drainage metagenome</name>
    <dbReference type="NCBI Taxonomy" id="410659"/>
    <lineage>
        <taxon>unclassified sequences</taxon>
        <taxon>metagenomes</taxon>
        <taxon>ecological metagenomes</taxon>
    </lineage>
</organism>
<dbReference type="GO" id="GO:0003951">
    <property type="term" value="F:NAD+ kinase activity"/>
    <property type="evidence" value="ECO:0007669"/>
    <property type="project" value="InterPro"/>
</dbReference>
<dbReference type="InterPro" id="IPR039065">
    <property type="entry name" value="AcoX-like"/>
</dbReference>
<sequence length="320" mass="35381">MRLAFVINPYAGIGVKFRMKGSDTVKERPPIDSYSLNRAKEFLMNLDENIEVVSVSGTMGNDAFEASSSIKPIIIYSPKPPYSPEDTTNFVKEACRSCDLIVFVGGDGTARDVIKGNIIGKPVLGVPAGMKMYSSVFASSPESASELVNRLFNSGTINTEFAEIIDLDEDKFQKGEVNVQKYADAKIPKATEIIRDPKNLYPVQDVDMIANFIIDSMDDSYYIIGTGSTCKSILKLLGYNTNPLGVDLLRKGKLISQDVFSEDFKMLNDDIRVKLILTPTGGQGFILGRGNRQIEMGIINRIRKEDIIVISSQEKLDHLK</sequence>
<proteinExistence type="predicted"/>
<keyword evidence="1" id="KW-0808">Transferase</keyword>
<comment type="caution">
    <text evidence="1">The sequence shown here is derived from an EMBL/GenBank/DDBJ whole genome shotgun (WGS) entry which is preliminary data.</text>
</comment>
<dbReference type="EMBL" id="AUZX01001519">
    <property type="protein sequence ID" value="EQD78881.1"/>
    <property type="molecule type" value="Genomic_DNA"/>
</dbReference>
<dbReference type="AlphaFoldDB" id="T1C079"/>
<accession>T1C079</accession>
<dbReference type="InterPro" id="IPR017438">
    <property type="entry name" value="ATP-NAD_kinase_N"/>
</dbReference>
<name>T1C079_9ZZZZ</name>
<dbReference type="PANTHER" id="PTHR40697">
    <property type="entry name" value="ACETOIN CATABOLISM PROTEIN X"/>
    <property type="match status" value="1"/>
</dbReference>
<dbReference type="InterPro" id="IPR016064">
    <property type="entry name" value="NAD/diacylglycerol_kinase_sf"/>
</dbReference>
<dbReference type="Gene3D" id="3.40.50.10330">
    <property type="entry name" value="Probable inorganic polyphosphate/atp-NAD kinase, domain 1"/>
    <property type="match status" value="1"/>
</dbReference>
<dbReference type="SUPFAM" id="SSF111331">
    <property type="entry name" value="NAD kinase/diacylglycerol kinase-like"/>
    <property type="match status" value="1"/>
</dbReference>
<dbReference type="PANTHER" id="PTHR40697:SF2">
    <property type="entry name" value="ATP-NAD KINASE-RELATED"/>
    <property type="match status" value="1"/>
</dbReference>
<feature type="non-terminal residue" evidence="1">
    <location>
        <position position="320"/>
    </location>
</feature>
<dbReference type="Pfam" id="PF20143">
    <property type="entry name" value="NAD_kinase_C"/>
    <property type="match status" value="1"/>
</dbReference>
<dbReference type="Pfam" id="PF01513">
    <property type="entry name" value="NAD_kinase"/>
    <property type="match status" value="1"/>
</dbReference>
<protein>
    <submittedName>
        <fullName evidence="1">ATP-NAD/AcoX kinase</fullName>
        <ecNumber evidence="1">2.7.1.-</ecNumber>
    </submittedName>
</protein>
<reference evidence="1" key="1">
    <citation type="submission" date="2013-08" db="EMBL/GenBank/DDBJ databases">
        <authorList>
            <person name="Mendez C."/>
            <person name="Richter M."/>
            <person name="Ferrer M."/>
            <person name="Sanchez J."/>
        </authorList>
    </citation>
    <scope>NUCLEOTIDE SEQUENCE</scope>
</reference>
<reference evidence="1" key="2">
    <citation type="journal article" date="2014" name="ISME J.">
        <title>Microbial stratification in low pH oxic and suboxic macroscopic growths along an acid mine drainage.</title>
        <authorList>
            <person name="Mendez-Garcia C."/>
            <person name="Mesa V."/>
            <person name="Sprenger R.R."/>
            <person name="Richter M."/>
            <person name="Diez M.S."/>
            <person name="Solano J."/>
            <person name="Bargiela R."/>
            <person name="Golyshina O.V."/>
            <person name="Manteca A."/>
            <person name="Ramos J.L."/>
            <person name="Gallego J.R."/>
            <person name="Llorente I."/>
            <person name="Martins Dos Santos V.A."/>
            <person name="Jensen O.N."/>
            <person name="Pelaez A.I."/>
            <person name="Sanchez J."/>
            <person name="Ferrer M."/>
        </authorList>
    </citation>
    <scope>NUCLEOTIDE SEQUENCE</scope>
</reference>
<gene>
    <name evidence="1" type="ORF">B1A_02032</name>
</gene>
<dbReference type="InterPro" id="IPR002504">
    <property type="entry name" value="NADK"/>
</dbReference>
<dbReference type="GO" id="GO:0006741">
    <property type="term" value="P:NADP+ biosynthetic process"/>
    <property type="evidence" value="ECO:0007669"/>
    <property type="project" value="InterPro"/>
</dbReference>
<dbReference type="EC" id="2.7.1.-" evidence="1"/>